<dbReference type="Proteomes" id="UP000104165">
    <property type="component" value="Segment"/>
</dbReference>
<gene>
    <name evidence="1" type="primary">M102</name>
</gene>
<sequence length="812" mass="91024">MERRWRRGLPVHLSIYAFLPEENQAILQCFFCEVADGDRVVTRLFIFPVNIPAEGELRTYLLANYTSAIVSSSLDTIPDSTTAANGSGVGGEVGGGDGSGDECADRVARRSRALAQILMHVGPDFEPLTRFFTPVEIFSDGVEILGSRRWENVRGIYNSILQTLAALTVGRIRAIGSYHQMADAVSVETSTAIQSIIAEGATTEDAEDECRYRNTHAYRKLRRGFVSRDITFSIRIGNKKFMLSEPSAVGAKFSVSDVFVIQDVKWRGKKLRLCFPREFLAFVFSDDQCLVLLRDAMQRLFKEVYGGFSGLYPVFDFFGPNMLRSGGPRSVFFPGFPAVAVYSVPWRYDMNTENGADAINEIRSLVGLPDIVGVAGKVPLVPEPGNAVDTLDAVRMYDIDLHYADMRHFRINARLCVTHDMGDAALDDESSVAHIYVGVGGVCRISIVDLRFAVLRMCLPGPEFPFVLSDVARRVDRMMIDAFLQRLAHSSPRIFRRVRSLENYICKRVMDACEDEGYPWILVRDDCEIFVRRPVDCDQVNFDTIVRANLARVWAELFGLQYLCPVCRITVAMSGVLFATGKYLLSGFPDEQKYFPTPGWVGATGRLLSEAVFCAFQSPDWGAKDKIIRFMATHMLRLSARRHETRFWAQRFAPGRNRVQQHDGVMDANEFCGIHVCGRMVAVQPLDGALHDNICYNDYVKKTFEVLRVTLEKVIIVLSQDQTNTAVVNNSTGEIDCVAIKQEVTDDAIVSDTTGSDELDAALRALRETTANTVGMVVERTDTHNLIEEFNDVFQQTMDFVVERYSAFFSMN</sequence>
<proteinExistence type="inferred from homology"/>
<dbReference type="GO" id="GO:0019079">
    <property type="term" value="P:viral genome replication"/>
    <property type="evidence" value="ECO:0007669"/>
    <property type="project" value="InterPro"/>
</dbReference>
<dbReference type="GO" id="GO:0004386">
    <property type="term" value="F:helicase activity"/>
    <property type="evidence" value="ECO:0007669"/>
    <property type="project" value="UniProtKB-KW"/>
</dbReference>
<keyword evidence="1" id="KW-0378">Hydrolase</keyword>
<reference evidence="1 3" key="1">
    <citation type="journal article" date="2008" name="J. Virol.">
        <title>Laboratory strains of murine cytomegalovirus are genetically similar to but phenotypically distinct from wild strains of virus.</title>
        <authorList>
            <person name="Smith L.M."/>
            <person name="McWhorter A.R."/>
            <person name="Masters L.L."/>
            <person name="Shellam G.R."/>
            <person name="Redwood A.J."/>
        </authorList>
    </citation>
    <scope>NUCLEOTIDE SEQUENCE [LARGE SCALE GENOMIC DNA]</scope>
    <source>
        <strain evidence="1">G4</strain>
    </source>
</reference>
<evidence type="ECO:0000313" key="1">
    <source>
        <dbReference type="EMBL" id="ACE95278.1"/>
    </source>
</evidence>
<dbReference type="EMBL" id="MT886700">
    <property type="protein sequence ID" value="QNL29244.1"/>
    <property type="molecule type" value="Genomic_DNA"/>
</dbReference>
<dbReference type="InterPro" id="IPR004996">
    <property type="entry name" value="HSV_HEPA"/>
</dbReference>
<keyword evidence="1" id="KW-0547">Nucleotide-binding</keyword>
<dbReference type="EMBL" id="EU579859">
    <property type="protein sequence ID" value="ACE95278.1"/>
    <property type="molecule type" value="Genomic_DNA"/>
</dbReference>
<accession>B3UX48</accession>
<protein>
    <submittedName>
        <fullName evidence="1">Helicase/primase component</fullName>
    </submittedName>
</protein>
<keyword evidence="1" id="KW-0067">ATP-binding</keyword>
<dbReference type="HAMAP" id="MF_04010">
    <property type="entry name" value="HSV_HEPA"/>
    <property type="match status" value="1"/>
</dbReference>
<dbReference type="Pfam" id="PF03324">
    <property type="entry name" value="Herpes_HEPA"/>
    <property type="match status" value="1"/>
</dbReference>
<name>B3UX48_MUHV1</name>
<keyword evidence="1" id="KW-0347">Helicase</keyword>
<reference evidence="2" key="2">
    <citation type="submission" date="2020-08" db="EMBL/GenBank/DDBJ databases">
        <title>Repair of an attenuated low passage murine cytomegalovirus bacterial artificial chromosome identifies a novel spiced gene essential for salivary gland tropism.</title>
        <authorList>
            <person name="Redwood A.J."/>
            <person name="Masters L.L."/>
            <person name="Chan B."/>
            <person name="Leary S."/>
            <person name="Forbes C."/>
            <person name="Jonjic S."/>
            <person name="Juranic Lisnic V."/>
            <person name="Lisnic B."/>
            <person name="Smith L.M."/>
        </authorList>
    </citation>
    <scope>NUCLEOTIDE SEQUENCE</scope>
</reference>
<organism evidence="1 3">
    <name type="scientific">Muromegalovirus G4</name>
    <dbReference type="NCBI Taxonomy" id="524650"/>
    <lineage>
        <taxon>Viruses</taxon>
        <taxon>Duplodnaviria</taxon>
        <taxon>Heunggongvirae</taxon>
        <taxon>Peploviricota</taxon>
        <taxon>Herviviricetes</taxon>
        <taxon>Herpesvirales</taxon>
        <taxon>Orthoherpesviridae</taxon>
        <taxon>Betaherpesvirinae</taxon>
        <taxon>Muromegalovirus</taxon>
        <taxon>Muromegalovirus muridbeta1</taxon>
        <taxon>Murid herpesvirus 1</taxon>
    </lineage>
</organism>
<evidence type="ECO:0000313" key="3">
    <source>
        <dbReference type="Proteomes" id="UP000104165"/>
    </source>
</evidence>
<evidence type="ECO:0000313" key="2">
    <source>
        <dbReference type="EMBL" id="QNL29244.1"/>
    </source>
</evidence>